<gene>
    <name evidence="4" type="ORF">E9531_16975</name>
</gene>
<name>A0A4S8EP33_9BURK</name>
<dbReference type="InterPro" id="IPR001638">
    <property type="entry name" value="Solute-binding_3/MltF_N"/>
</dbReference>
<feature type="chain" id="PRO_5020747777" evidence="2">
    <location>
        <begin position="25"/>
        <end position="281"/>
    </location>
</feature>
<dbReference type="RefSeq" id="WP_136574964.1">
    <property type="nucleotide sequence ID" value="NZ_STFG01000039.1"/>
</dbReference>
<keyword evidence="1 2" id="KW-0732">Signal</keyword>
<dbReference type="Pfam" id="PF00497">
    <property type="entry name" value="SBP_bac_3"/>
    <property type="match status" value="1"/>
</dbReference>
<evidence type="ECO:0000313" key="4">
    <source>
        <dbReference type="EMBL" id="THT95958.1"/>
    </source>
</evidence>
<feature type="signal peptide" evidence="2">
    <location>
        <begin position="1"/>
        <end position="24"/>
    </location>
</feature>
<feature type="domain" description="Solute-binding protein family 3/N-terminal" evidence="3">
    <location>
        <begin position="28"/>
        <end position="249"/>
    </location>
</feature>
<reference evidence="4 5" key="1">
    <citation type="journal article" date="2015" name="Antonie Van Leeuwenhoek">
        <title>Lampropedia puyangensis sp. nov., isolated from symptomatic bark of Populus ? euramericana canker and emended description of Lampropedia hyalina (Ehrenberg 1832) Lee et al. 2004.</title>
        <authorList>
            <person name="Li Y."/>
            <person name="Wang T."/>
            <person name="Piao C.G."/>
            <person name="Wang L.F."/>
            <person name="Tian G.Z."/>
            <person name="Zhu T.H."/>
            <person name="Guo M.W."/>
        </authorList>
    </citation>
    <scope>NUCLEOTIDE SEQUENCE [LARGE SCALE GENOMIC DNA]</scope>
    <source>
        <strain evidence="4 5">2-bin</strain>
    </source>
</reference>
<dbReference type="AlphaFoldDB" id="A0A4S8EP33"/>
<evidence type="ECO:0000259" key="3">
    <source>
        <dbReference type="SMART" id="SM00062"/>
    </source>
</evidence>
<dbReference type="PANTHER" id="PTHR35936:SF17">
    <property type="entry name" value="ARGININE-BINDING EXTRACELLULAR PROTEIN ARTP"/>
    <property type="match status" value="1"/>
</dbReference>
<protein>
    <submittedName>
        <fullName evidence="4">Transporter substrate-binding domain-containing protein</fullName>
    </submittedName>
</protein>
<accession>A0A4S8EP33</accession>
<dbReference type="OrthoDB" id="9768183at2"/>
<dbReference type="EMBL" id="STFG01000039">
    <property type="protein sequence ID" value="THT95958.1"/>
    <property type="molecule type" value="Genomic_DNA"/>
</dbReference>
<sequence length="281" mass="30043">MPRFTFSPAAFLLATALGMSSAYAAPTALTSPADSALPPFSMADLDGTLKGFTIDLAAALSRQLGRPINIDSVQWSAALPGLSSGKFDLLLPPVNVTPERASMLLFSEPYLENDFMFLTRKNAPEVTELSALKGKTIATNKGSSFEAWAKSKAQEFDFKVDVYGSGADAIQAVQSGRAFATITSLQTASWLGANNPTLKTSYRIRTGNVAAIAFRKDQPQLQLEVSNALKCLKRSGELLALYTKWTGLTPEADSPTVVEYQGVGVNGFEGYTPDTPAPNCR</sequence>
<dbReference type="Proteomes" id="UP000308917">
    <property type="component" value="Unassembled WGS sequence"/>
</dbReference>
<keyword evidence="5" id="KW-1185">Reference proteome</keyword>
<dbReference type="PANTHER" id="PTHR35936">
    <property type="entry name" value="MEMBRANE-BOUND LYTIC MUREIN TRANSGLYCOSYLASE F"/>
    <property type="match status" value="1"/>
</dbReference>
<organism evidence="4 5">
    <name type="scientific">Lampropedia puyangensis</name>
    <dbReference type="NCBI Taxonomy" id="1330072"/>
    <lineage>
        <taxon>Bacteria</taxon>
        <taxon>Pseudomonadati</taxon>
        <taxon>Pseudomonadota</taxon>
        <taxon>Betaproteobacteria</taxon>
        <taxon>Burkholderiales</taxon>
        <taxon>Comamonadaceae</taxon>
        <taxon>Lampropedia</taxon>
    </lineage>
</organism>
<proteinExistence type="predicted"/>
<dbReference type="SMART" id="SM00062">
    <property type="entry name" value="PBPb"/>
    <property type="match status" value="1"/>
</dbReference>
<dbReference type="Gene3D" id="3.40.190.10">
    <property type="entry name" value="Periplasmic binding protein-like II"/>
    <property type="match status" value="2"/>
</dbReference>
<comment type="caution">
    <text evidence="4">The sequence shown here is derived from an EMBL/GenBank/DDBJ whole genome shotgun (WGS) entry which is preliminary data.</text>
</comment>
<evidence type="ECO:0000256" key="2">
    <source>
        <dbReference type="SAM" id="SignalP"/>
    </source>
</evidence>
<evidence type="ECO:0000256" key="1">
    <source>
        <dbReference type="ARBA" id="ARBA00022729"/>
    </source>
</evidence>
<dbReference type="SUPFAM" id="SSF53850">
    <property type="entry name" value="Periplasmic binding protein-like II"/>
    <property type="match status" value="1"/>
</dbReference>
<evidence type="ECO:0000313" key="5">
    <source>
        <dbReference type="Proteomes" id="UP000308917"/>
    </source>
</evidence>